<dbReference type="EMBL" id="CARXXK010000004">
    <property type="protein sequence ID" value="CAI6365552.1"/>
    <property type="molecule type" value="Genomic_DNA"/>
</dbReference>
<proteinExistence type="predicted"/>
<name>A0AAV0XCI3_9HEMI</name>
<evidence type="ECO:0000313" key="2">
    <source>
        <dbReference type="EMBL" id="CAI6365552.1"/>
    </source>
</evidence>
<accession>A0AAV0XCI3</accession>
<evidence type="ECO:0000313" key="3">
    <source>
        <dbReference type="Proteomes" id="UP001160148"/>
    </source>
</evidence>
<sequence>MDNRILGPRRAIFTQQRGYLVRQSSLGQSRRRIVSGGQENIQRGSRRRSSLNRGQNRTPTFEIDLLGFSLHSMKIHSFFRVTTNTIQYCPEK</sequence>
<organism evidence="2 3">
    <name type="scientific">Macrosiphum euphorbiae</name>
    <name type="common">potato aphid</name>
    <dbReference type="NCBI Taxonomy" id="13131"/>
    <lineage>
        <taxon>Eukaryota</taxon>
        <taxon>Metazoa</taxon>
        <taxon>Ecdysozoa</taxon>
        <taxon>Arthropoda</taxon>
        <taxon>Hexapoda</taxon>
        <taxon>Insecta</taxon>
        <taxon>Pterygota</taxon>
        <taxon>Neoptera</taxon>
        <taxon>Paraneoptera</taxon>
        <taxon>Hemiptera</taxon>
        <taxon>Sternorrhyncha</taxon>
        <taxon>Aphidomorpha</taxon>
        <taxon>Aphidoidea</taxon>
        <taxon>Aphididae</taxon>
        <taxon>Macrosiphini</taxon>
        <taxon>Macrosiphum</taxon>
    </lineage>
</organism>
<protein>
    <submittedName>
        <fullName evidence="2">Uncharacterized protein</fullName>
    </submittedName>
</protein>
<feature type="region of interest" description="Disordered" evidence="1">
    <location>
        <begin position="30"/>
        <end position="56"/>
    </location>
</feature>
<dbReference type="Proteomes" id="UP001160148">
    <property type="component" value="Unassembled WGS sequence"/>
</dbReference>
<reference evidence="2 3" key="1">
    <citation type="submission" date="2023-01" db="EMBL/GenBank/DDBJ databases">
        <authorList>
            <person name="Whitehead M."/>
        </authorList>
    </citation>
    <scope>NUCLEOTIDE SEQUENCE [LARGE SCALE GENOMIC DNA]</scope>
</reference>
<evidence type="ECO:0000256" key="1">
    <source>
        <dbReference type="SAM" id="MobiDB-lite"/>
    </source>
</evidence>
<comment type="caution">
    <text evidence="2">The sequence shown here is derived from an EMBL/GenBank/DDBJ whole genome shotgun (WGS) entry which is preliminary data.</text>
</comment>
<keyword evidence="3" id="KW-1185">Reference proteome</keyword>
<gene>
    <name evidence="2" type="ORF">MEUPH1_LOCUS20251</name>
</gene>
<dbReference type="AlphaFoldDB" id="A0AAV0XCI3"/>